<dbReference type="InterPro" id="IPR002938">
    <property type="entry name" value="FAD-bd"/>
</dbReference>
<dbReference type="InterPro" id="IPR050407">
    <property type="entry name" value="Geranylgeranyl_reductase"/>
</dbReference>
<feature type="region of interest" description="Disordered" evidence="1">
    <location>
        <begin position="246"/>
        <end position="272"/>
    </location>
</feature>
<feature type="domain" description="FAD-binding" evidence="2">
    <location>
        <begin position="335"/>
        <end position="670"/>
    </location>
</feature>
<reference evidence="3 4" key="1">
    <citation type="journal article" date="2024" name="Nat. Commun.">
        <title>Phylogenomics reveals the evolutionary origins of lichenization in chlorophyte algae.</title>
        <authorList>
            <person name="Puginier C."/>
            <person name="Libourel C."/>
            <person name="Otte J."/>
            <person name="Skaloud P."/>
            <person name="Haon M."/>
            <person name="Grisel S."/>
            <person name="Petersen M."/>
            <person name="Berrin J.G."/>
            <person name="Delaux P.M."/>
            <person name="Dal Grande F."/>
            <person name="Keller J."/>
        </authorList>
    </citation>
    <scope>NUCLEOTIDE SEQUENCE [LARGE SCALE GENOMIC DNA]</scope>
    <source>
        <strain evidence="3 4">SAG 2145</strain>
    </source>
</reference>
<name>A0AAW1QKT0_9CHLO</name>
<evidence type="ECO:0000313" key="4">
    <source>
        <dbReference type="Proteomes" id="UP001438707"/>
    </source>
</evidence>
<keyword evidence="4" id="KW-1185">Reference proteome</keyword>
<dbReference type="EMBL" id="JALJOS010000034">
    <property type="protein sequence ID" value="KAK9822049.1"/>
    <property type="molecule type" value="Genomic_DNA"/>
</dbReference>
<organism evidence="3 4">
    <name type="scientific">Apatococcus lobatus</name>
    <dbReference type="NCBI Taxonomy" id="904363"/>
    <lineage>
        <taxon>Eukaryota</taxon>
        <taxon>Viridiplantae</taxon>
        <taxon>Chlorophyta</taxon>
        <taxon>core chlorophytes</taxon>
        <taxon>Trebouxiophyceae</taxon>
        <taxon>Chlorellales</taxon>
        <taxon>Chlorellaceae</taxon>
        <taxon>Apatococcus</taxon>
    </lineage>
</organism>
<evidence type="ECO:0000256" key="1">
    <source>
        <dbReference type="SAM" id="MobiDB-lite"/>
    </source>
</evidence>
<evidence type="ECO:0000259" key="2">
    <source>
        <dbReference type="Pfam" id="PF01494"/>
    </source>
</evidence>
<dbReference type="GO" id="GO:0071949">
    <property type="term" value="F:FAD binding"/>
    <property type="evidence" value="ECO:0007669"/>
    <property type="project" value="InterPro"/>
</dbReference>
<sequence length="766" mass="82436">METAACSCQPRQTSVCGQQQRHTRPRLTVQAGVHLANQAKCTPVERRNLLKTGLLVAGAVLVQPSPVIAAEPVAQELPRSTEEFGLFELIGNVFSTLEFSMTLPDGFQYVQPGAFAGNAPAPSSANAKQPPPNPLKAKFVNGRQVITIIVRGASDIRPTFFQVTDVSQFGDVDSAKSLFVPRGAYVSSKSVERAEVGSRDTGTIAGVVPLPPQTFYRYIFEAGQTKFAISVGAIKGRLYVAGASAPKSDWDNETRKNDPRQLGPHSAADAPSRVAGMERLTSQQRTVVLASAGAVAASVIVFSLYKGLSGSSSSTRPRKAAKKSPTKPLPPGCFDAVIVGAGPSGGTAAYYLAKVGAQVALLDKEHFPRDKYCGDAVCTPAIKILEEMGVLEELKQNNEAHFADCGGFVSPSGLSYIGTSQHKLGEAAACAVKRTHLDERISRCAARTGADFKEGFEVTSTTFDEQAGLWKVKSAKGEEVSGRVLVIADGATSKLATKLGYCTEPAKGVCSRAFIEGGTHNADFDGVCFYQRESLPGYSAIFRHANDELNFCYYLIPCGKDDMCGNVKESDLKRLHENALKSDPFISKAVGPDAKVERMRAAALRLGGQGLKTTYDDHLLIIGDAAGHIDPLTGEGIHTAMMGGKAAAETILDMRANGDFSSAAAKAYEQRWMKYYGHDFYLSKKGAELIWKYPILLDACANEMQRKGDAMMAKWAEIMTNIRPKTYFLRPDVACQLGFAVVREFWNQKIIGRPDQYALPKAAKAA</sequence>
<dbReference type="Gene3D" id="3.50.50.60">
    <property type="entry name" value="FAD/NAD(P)-binding domain"/>
    <property type="match status" value="1"/>
</dbReference>
<dbReference type="AlphaFoldDB" id="A0AAW1QKT0"/>
<dbReference type="NCBIfam" id="TIGR02032">
    <property type="entry name" value="GG-red-SF"/>
    <property type="match status" value="1"/>
</dbReference>
<dbReference type="PANTHER" id="PTHR42685">
    <property type="entry name" value="GERANYLGERANYL DIPHOSPHATE REDUCTASE"/>
    <property type="match status" value="1"/>
</dbReference>
<accession>A0AAW1QKT0</accession>
<dbReference type="Proteomes" id="UP001438707">
    <property type="component" value="Unassembled WGS sequence"/>
</dbReference>
<dbReference type="PANTHER" id="PTHR42685:SF22">
    <property type="entry name" value="CONDITIONED MEDIUM FACTOR RECEPTOR 1"/>
    <property type="match status" value="1"/>
</dbReference>
<dbReference type="InterPro" id="IPR036188">
    <property type="entry name" value="FAD/NAD-bd_sf"/>
</dbReference>
<protein>
    <recommendedName>
        <fullName evidence="2">FAD-binding domain-containing protein</fullName>
    </recommendedName>
</protein>
<proteinExistence type="predicted"/>
<dbReference type="InterPro" id="IPR011777">
    <property type="entry name" value="Geranylgeranyl_Rdtase_fam"/>
</dbReference>
<comment type="caution">
    <text evidence="3">The sequence shown here is derived from an EMBL/GenBank/DDBJ whole genome shotgun (WGS) entry which is preliminary data.</text>
</comment>
<gene>
    <name evidence="3" type="ORF">WJX74_003184</name>
</gene>
<feature type="compositionally biased region" description="Basic and acidic residues" evidence="1">
    <location>
        <begin position="248"/>
        <end position="259"/>
    </location>
</feature>
<dbReference type="Pfam" id="PF01494">
    <property type="entry name" value="FAD_binding_3"/>
    <property type="match status" value="1"/>
</dbReference>
<evidence type="ECO:0000313" key="3">
    <source>
        <dbReference type="EMBL" id="KAK9822049.1"/>
    </source>
</evidence>
<dbReference type="PRINTS" id="PR00420">
    <property type="entry name" value="RNGMNOXGNASE"/>
</dbReference>
<dbReference type="GO" id="GO:0016628">
    <property type="term" value="F:oxidoreductase activity, acting on the CH-CH group of donors, NAD or NADP as acceptor"/>
    <property type="evidence" value="ECO:0007669"/>
    <property type="project" value="InterPro"/>
</dbReference>
<dbReference type="SUPFAM" id="SSF51905">
    <property type="entry name" value="FAD/NAD(P)-binding domain"/>
    <property type="match status" value="1"/>
</dbReference>